<gene>
    <name evidence="2" type="ORF">E1181_29315</name>
</gene>
<dbReference type="RefSeq" id="WP_132679657.1">
    <property type="nucleotide sequence ID" value="NZ_SMKS01000096.1"/>
</dbReference>
<feature type="region of interest" description="Disordered" evidence="1">
    <location>
        <begin position="322"/>
        <end position="385"/>
    </location>
</feature>
<dbReference type="Pfam" id="PF02515">
    <property type="entry name" value="CoA_transf_3"/>
    <property type="match status" value="1"/>
</dbReference>
<reference evidence="2 3" key="1">
    <citation type="submission" date="2019-03" db="EMBL/GenBank/DDBJ databases">
        <title>Draft genome sequences of novel Actinobacteria.</title>
        <authorList>
            <person name="Sahin N."/>
            <person name="Ay H."/>
            <person name="Saygin H."/>
        </authorList>
    </citation>
    <scope>NUCLEOTIDE SEQUENCE [LARGE SCALE GENOMIC DNA]</scope>
    <source>
        <strain evidence="2 3">16K309</strain>
    </source>
</reference>
<evidence type="ECO:0000313" key="2">
    <source>
        <dbReference type="EMBL" id="TDC99505.1"/>
    </source>
</evidence>
<comment type="caution">
    <text evidence="2">The sequence shown here is derived from an EMBL/GenBank/DDBJ whole genome shotgun (WGS) entry which is preliminary data.</text>
</comment>
<protein>
    <submittedName>
        <fullName evidence="2">CoA transferase</fullName>
    </submittedName>
</protein>
<dbReference type="EMBL" id="SMKS01000096">
    <property type="protein sequence ID" value="TDC99505.1"/>
    <property type="molecule type" value="Genomic_DNA"/>
</dbReference>
<evidence type="ECO:0000256" key="1">
    <source>
        <dbReference type="SAM" id="MobiDB-lite"/>
    </source>
</evidence>
<dbReference type="SUPFAM" id="SSF89796">
    <property type="entry name" value="CoA-transferase family III (CaiB/BaiF)"/>
    <property type="match status" value="1"/>
</dbReference>
<organism evidence="2 3">
    <name type="scientific">Saccharopolyspora terrae</name>
    <dbReference type="NCBI Taxonomy" id="2530384"/>
    <lineage>
        <taxon>Bacteria</taxon>
        <taxon>Bacillati</taxon>
        <taxon>Actinomycetota</taxon>
        <taxon>Actinomycetes</taxon>
        <taxon>Pseudonocardiales</taxon>
        <taxon>Pseudonocardiaceae</taxon>
        <taxon>Saccharopolyspora</taxon>
    </lineage>
</organism>
<dbReference type="Gene3D" id="3.30.1540.10">
    <property type="entry name" value="formyl-coa transferase, domain 3"/>
    <property type="match status" value="1"/>
</dbReference>
<dbReference type="OrthoDB" id="9797653at2"/>
<evidence type="ECO:0000313" key="3">
    <source>
        <dbReference type="Proteomes" id="UP000295674"/>
    </source>
</evidence>
<dbReference type="AlphaFoldDB" id="A0A4V6PCH5"/>
<dbReference type="InterPro" id="IPR050509">
    <property type="entry name" value="CoA-transferase_III"/>
</dbReference>
<dbReference type="InterPro" id="IPR023606">
    <property type="entry name" value="CoA-Trfase_III_dom_1_sf"/>
</dbReference>
<keyword evidence="3" id="KW-1185">Reference proteome</keyword>
<dbReference type="InterPro" id="IPR044855">
    <property type="entry name" value="CoA-Trfase_III_dom3_sf"/>
</dbReference>
<dbReference type="GO" id="GO:0016740">
    <property type="term" value="F:transferase activity"/>
    <property type="evidence" value="ECO:0007669"/>
    <property type="project" value="UniProtKB-KW"/>
</dbReference>
<dbReference type="Gene3D" id="3.40.50.10540">
    <property type="entry name" value="Crotonobetainyl-coa:carnitine coa-transferase, domain 1"/>
    <property type="match status" value="1"/>
</dbReference>
<sequence>MAEGPLAGRRVIELAGIGPGPFASMMLADLGAEVVRVDRPGGSFFAGKEHVDLLNRGKKSILLDLRRPEAVQTVRALVERADVLIEGYRPGVAERLGVSPEECLARNPRLVYGRMTGWGQDGPLANLAGHDISYIALTGALHAIGEAGGPPRIPLNLIGDFGGGGAYLVIGILAALDEARRSGRGQVVDAAIVDGTAHLLAGTHMMLAAGGWADQRGVNLLDGGAPFYSVYETADGRYMAVGALEPKFYVELLGKLGLDEDPARQNDRSRWPELRRRIADAFVRRTQEEWNEVFAQSDACVAPVLSLREAAEHPHIKARGSIVDRDGLLQPAPAPRFSRTPTALGASPPVPGQDTDEVLASWGVGGRQGSVGASGAEESDEPEEHREAVAELGAELRWLEELATRAEVPAEVLRGVARRVRDLAPILR</sequence>
<accession>A0A4V6PCH5</accession>
<dbReference type="Proteomes" id="UP000295674">
    <property type="component" value="Unassembled WGS sequence"/>
</dbReference>
<dbReference type="InterPro" id="IPR003673">
    <property type="entry name" value="CoA-Trfase_fam_III"/>
</dbReference>
<dbReference type="PANTHER" id="PTHR48228:SF5">
    <property type="entry name" value="ALPHA-METHYLACYL-COA RACEMASE"/>
    <property type="match status" value="1"/>
</dbReference>
<dbReference type="PANTHER" id="PTHR48228">
    <property type="entry name" value="SUCCINYL-COA--D-CITRAMALATE COA-TRANSFERASE"/>
    <property type="match status" value="1"/>
</dbReference>
<proteinExistence type="predicted"/>
<keyword evidence="2" id="KW-0808">Transferase</keyword>
<name>A0A4V6PCH5_9PSEU</name>